<evidence type="ECO:0000256" key="1">
    <source>
        <dbReference type="SAM" id="Coils"/>
    </source>
</evidence>
<dbReference type="EMBL" id="QWIV01000014">
    <property type="protein sequence ID" value="RMZ58962.1"/>
    <property type="molecule type" value="Genomic_DNA"/>
</dbReference>
<evidence type="ECO:0000256" key="2">
    <source>
        <dbReference type="SAM" id="MobiDB-lite"/>
    </source>
</evidence>
<name>A0A3M7LBQ8_9FLAO</name>
<keyword evidence="4" id="KW-1185">Reference proteome</keyword>
<dbReference type="Gene3D" id="3.90.226.10">
    <property type="entry name" value="2-enoyl-CoA Hydratase, Chain A, domain 1"/>
    <property type="match status" value="1"/>
</dbReference>
<keyword evidence="3" id="KW-0378">Hydrolase</keyword>
<dbReference type="Pfam" id="PF00574">
    <property type="entry name" value="CLP_protease"/>
    <property type="match status" value="1"/>
</dbReference>
<keyword evidence="3" id="KW-0645">Protease</keyword>
<comment type="caution">
    <text evidence="3">The sequence shown here is derived from an EMBL/GenBank/DDBJ whole genome shotgun (WGS) entry which is preliminary data.</text>
</comment>
<organism evidence="3 4">
    <name type="scientific">Chryseobacterium nematophagum</name>
    <dbReference type="NCBI Taxonomy" id="2305228"/>
    <lineage>
        <taxon>Bacteria</taxon>
        <taxon>Pseudomonadati</taxon>
        <taxon>Bacteroidota</taxon>
        <taxon>Flavobacteriia</taxon>
        <taxon>Flavobacteriales</taxon>
        <taxon>Weeksellaceae</taxon>
        <taxon>Chryseobacterium group</taxon>
        <taxon>Chryseobacterium</taxon>
    </lineage>
</organism>
<accession>A0A3M7LBQ8</accession>
<evidence type="ECO:0000313" key="3">
    <source>
        <dbReference type="EMBL" id="RMZ58962.1"/>
    </source>
</evidence>
<gene>
    <name evidence="3" type="ORF">D1632_15465</name>
</gene>
<dbReference type="RefSeq" id="WP_122548109.1">
    <property type="nucleotide sequence ID" value="NZ_QWIV01000014.1"/>
</dbReference>
<dbReference type="InterPro" id="IPR023562">
    <property type="entry name" value="ClpP/TepA"/>
</dbReference>
<sequence>MKHEIKIYGEIVPFQGTQIENRGYTNLSIVEEQLKNADGSELLIRLHTIGGDVDEGFAIYASLRRYAKENNVKITTRADGQVASIGTVIFLAGDERVGSPYIQPFFHKAQSLLEGDNEQIKKGLALNEEANKRISLHYSQHTNLTEQEAMELMNGETFLPPQDAEELRFTTTTEEIMRPKALLRKKITNNNMNSKSKNKKGLFQEIKNLIGIYSGEGNTNKIVYTAEMNELDFYQLDENETPSIGDKATFDGKPAGESNNGEYILQSGETYKFTGEELTEIIPKEESVSDLQLENENLKKQIEDLKKQNSGLQSENKKQEETITGQNIKIEMANTLIAKFNSWEIDEENENEEAEKPRNHRQNFSDVPVRNLFQNIK</sequence>
<dbReference type="GO" id="GO:0006508">
    <property type="term" value="P:proteolysis"/>
    <property type="evidence" value="ECO:0007669"/>
    <property type="project" value="UniProtKB-KW"/>
</dbReference>
<proteinExistence type="predicted"/>
<dbReference type="AlphaFoldDB" id="A0A3M7LBQ8"/>
<reference evidence="3 4" key="1">
    <citation type="submission" date="2018-08" db="EMBL/GenBank/DDBJ databases">
        <title>Chryseobacterium nematophagum: a novel matrix digesting pathogen of nematodes.</title>
        <authorList>
            <person name="Page A."/>
            <person name="Roberts M."/>
            <person name="Felix M.-A."/>
            <person name="Weir W."/>
        </authorList>
    </citation>
    <scope>NUCLEOTIDE SEQUENCE [LARGE SCALE GENOMIC DNA]</scope>
    <source>
        <strain evidence="3 4">JUb275</strain>
    </source>
</reference>
<feature type="region of interest" description="Disordered" evidence="2">
    <location>
        <begin position="347"/>
        <end position="368"/>
    </location>
</feature>
<dbReference type="Proteomes" id="UP000267524">
    <property type="component" value="Unassembled WGS sequence"/>
</dbReference>
<dbReference type="CDD" id="cd07016">
    <property type="entry name" value="S14_ClpP_1"/>
    <property type="match status" value="1"/>
</dbReference>
<keyword evidence="1" id="KW-0175">Coiled coil</keyword>
<dbReference type="InterPro" id="IPR029045">
    <property type="entry name" value="ClpP/crotonase-like_dom_sf"/>
</dbReference>
<feature type="coiled-coil region" evidence="1">
    <location>
        <begin position="288"/>
        <end position="322"/>
    </location>
</feature>
<dbReference type="GO" id="GO:0008233">
    <property type="term" value="F:peptidase activity"/>
    <property type="evidence" value="ECO:0007669"/>
    <property type="project" value="UniProtKB-KW"/>
</dbReference>
<protein>
    <submittedName>
        <fullName evidence="3">Clp protease ClpP</fullName>
    </submittedName>
</protein>
<dbReference type="SUPFAM" id="SSF52096">
    <property type="entry name" value="ClpP/crotonase"/>
    <property type="match status" value="1"/>
</dbReference>
<evidence type="ECO:0000313" key="4">
    <source>
        <dbReference type="Proteomes" id="UP000267524"/>
    </source>
</evidence>